<evidence type="ECO:0000256" key="2">
    <source>
        <dbReference type="ARBA" id="ARBA00023002"/>
    </source>
</evidence>
<accession>A0A0L0S6W8</accession>
<feature type="compositionally biased region" description="Polar residues" evidence="3">
    <location>
        <begin position="89"/>
        <end position="98"/>
    </location>
</feature>
<dbReference type="PANTHER" id="PTHR43570">
    <property type="entry name" value="ALDEHYDE DEHYDROGENASE"/>
    <property type="match status" value="1"/>
</dbReference>
<dbReference type="InterPro" id="IPR016161">
    <property type="entry name" value="Ald_DH/histidinol_DH"/>
</dbReference>
<keyword evidence="7" id="KW-1185">Reference proteome</keyword>
<dbReference type="InterPro" id="IPR016162">
    <property type="entry name" value="Ald_DH_N"/>
</dbReference>
<feature type="region of interest" description="Disordered" evidence="3">
    <location>
        <begin position="1"/>
        <end position="101"/>
    </location>
</feature>
<proteinExistence type="inferred from homology"/>
<dbReference type="InterPro" id="IPR016163">
    <property type="entry name" value="Ald_DH_C"/>
</dbReference>
<dbReference type="GO" id="GO:0005737">
    <property type="term" value="C:cytoplasm"/>
    <property type="evidence" value="ECO:0007669"/>
    <property type="project" value="TreeGrafter"/>
</dbReference>
<dbReference type="SUPFAM" id="SSF53720">
    <property type="entry name" value="ALDH-like"/>
    <property type="match status" value="1"/>
</dbReference>
<evidence type="ECO:0000256" key="1">
    <source>
        <dbReference type="ARBA" id="ARBA00009986"/>
    </source>
</evidence>
<keyword evidence="2" id="KW-0560">Oxidoreductase</keyword>
<evidence type="ECO:0000256" key="3">
    <source>
        <dbReference type="SAM" id="MobiDB-lite"/>
    </source>
</evidence>
<keyword evidence="4" id="KW-1133">Transmembrane helix</keyword>
<dbReference type="Gene3D" id="3.40.309.10">
    <property type="entry name" value="Aldehyde Dehydrogenase, Chain A, domain 2"/>
    <property type="match status" value="1"/>
</dbReference>
<dbReference type="AlphaFoldDB" id="A0A0L0S6W8"/>
<dbReference type="Pfam" id="PF00171">
    <property type="entry name" value="Aldedh"/>
    <property type="match status" value="1"/>
</dbReference>
<keyword evidence="4" id="KW-0472">Membrane</keyword>
<feature type="compositionally biased region" description="Acidic residues" evidence="3">
    <location>
        <begin position="62"/>
        <end position="81"/>
    </location>
</feature>
<evidence type="ECO:0000313" key="7">
    <source>
        <dbReference type="Proteomes" id="UP000054350"/>
    </source>
</evidence>
<feature type="region of interest" description="Disordered" evidence="3">
    <location>
        <begin position="526"/>
        <end position="559"/>
    </location>
</feature>
<feature type="compositionally biased region" description="Polar residues" evidence="3">
    <location>
        <begin position="173"/>
        <end position="184"/>
    </location>
</feature>
<gene>
    <name evidence="6" type="ORF">AMAG_04947</name>
</gene>
<feature type="compositionally biased region" description="Polar residues" evidence="3">
    <location>
        <begin position="26"/>
        <end position="41"/>
    </location>
</feature>
<dbReference type="STRING" id="578462.A0A0L0S6W8"/>
<dbReference type="InterPro" id="IPR015590">
    <property type="entry name" value="Aldehyde_DH_dom"/>
</dbReference>
<comment type="similarity">
    <text evidence="1">Belongs to the aldehyde dehydrogenase family.</text>
</comment>
<dbReference type="Gene3D" id="3.40.605.10">
    <property type="entry name" value="Aldehyde Dehydrogenase, Chain A, domain 1"/>
    <property type="match status" value="1"/>
</dbReference>
<dbReference type="EMBL" id="GG745332">
    <property type="protein sequence ID" value="KNE58131.1"/>
    <property type="molecule type" value="Genomic_DNA"/>
</dbReference>
<dbReference type="GO" id="GO:0006081">
    <property type="term" value="P:aldehyde metabolic process"/>
    <property type="evidence" value="ECO:0007669"/>
    <property type="project" value="InterPro"/>
</dbReference>
<reference evidence="6 7" key="1">
    <citation type="submission" date="2009-11" db="EMBL/GenBank/DDBJ databases">
        <title>Annotation of Allomyces macrogynus ATCC 38327.</title>
        <authorList>
            <consortium name="The Broad Institute Genome Sequencing Platform"/>
            <person name="Russ C."/>
            <person name="Cuomo C."/>
            <person name="Burger G."/>
            <person name="Gray M.W."/>
            <person name="Holland P.W.H."/>
            <person name="King N."/>
            <person name="Lang F.B.F."/>
            <person name="Roger A.J."/>
            <person name="Ruiz-Trillo I."/>
            <person name="Young S.K."/>
            <person name="Zeng Q."/>
            <person name="Gargeya S."/>
            <person name="Fitzgerald M."/>
            <person name="Haas B."/>
            <person name="Abouelleil A."/>
            <person name="Alvarado L."/>
            <person name="Arachchi H.M."/>
            <person name="Berlin A."/>
            <person name="Chapman S.B."/>
            <person name="Gearin G."/>
            <person name="Goldberg J."/>
            <person name="Griggs A."/>
            <person name="Gujja S."/>
            <person name="Hansen M."/>
            <person name="Heiman D."/>
            <person name="Howarth C."/>
            <person name="Larimer J."/>
            <person name="Lui A."/>
            <person name="MacDonald P.J.P."/>
            <person name="McCowen C."/>
            <person name="Montmayeur A."/>
            <person name="Murphy C."/>
            <person name="Neiman D."/>
            <person name="Pearson M."/>
            <person name="Priest M."/>
            <person name="Roberts A."/>
            <person name="Saif S."/>
            <person name="Shea T."/>
            <person name="Sisk P."/>
            <person name="Stolte C."/>
            <person name="Sykes S."/>
            <person name="Wortman J."/>
            <person name="Nusbaum C."/>
            <person name="Birren B."/>
        </authorList>
    </citation>
    <scope>NUCLEOTIDE SEQUENCE [LARGE SCALE GENOMIC DNA]</scope>
    <source>
        <strain evidence="6 7">ATCC 38327</strain>
    </source>
</reference>
<reference evidence="7" key="2">
    <citation type="submission" date="2009-11" db="EMBL/GenBank/DDBJ databases">
        <title>The Genome Sequence of Allomyces macrogynus strain ATCC 38327.</title>
        <authorList>
            <consortium name="The Broad Institute Genome Sequencing Platform"/>
            <person name="Russ C."/>
            <person name="Cuomo C."/>
            <person name="Shea T."/>
            <person name="Young S.K."/>
            <person name="Zeng Q."/>
            <person name="Koehrsen M."/>
            <person name="Haas B."/>
            <person name="Borodovsky M."/>
            <person name="Guigo R."/>
            <person name="Alvarado L."/>
            <person name="Berlin A."/>
            <person name="Borenstein D."/>
            <person name="Chen Z."/>
            <person name="Engels R."/>
            <person name="Freedman E."/>
            <person name="Gellesch M."/>
            <person name="Goldberg J."/>
            <person name="Griggs A."/>
            <person name="Gujja S."/>
            <person name="Heiman D."/>
            <person name="Hepburn T."/>
            <person name="Howarth C."/>
            <person name="Jen D."/>
            <person name="Larson L."/>
            <person name="Lewis B."/>
            <person name="Mehta T."/>
            <person name="Park D."/>
            <person name="Pearson M."/>
            <person name="Roberts A."/>
            <person name="Saif S."/>
            <person name="Shenoy N."/>
            <person name="Sisk P."/>
            <person name="Stolte C."/>
            <person name="Sykes S."/>
            <person name="Walk T."/>
            <person name="White J."/>
            <person name="Yandava C."/>
            <person name="Burger G."/>
            <person name="Gray M.W."/>
            <person name="Holland P.W.H."/>
            <person name="King N."/>
            <person name="Lang F.B.F."/>
            <person name="Roger A.J."/>
            <person name="Ruiz-Trillo I."/>
            <person name="Lander E."/>
            <person name="Nusbaum C."/>
        </authorList>
    </citation>
    <scope>NUCLEOTIDE SEQUENCE [LARGE SCALE GENOMIC DNA]</scope>
    <source>
        <strain evidence="7">ATCC 38327</strain>
    </source>
</reference>
<dbReference type="PANTHER" id="PTHR43570:SF16">
    <property type="entry name" value="ALDEHYDE DEHYDROGENASE TYPE III, ISOFORM Q"/>
    <property type="match status" value="1"/>
</dbReference>
<dbReference type="VEuPathDB" id="FungiDB:AMAG_04947"/>
<name>A0A0L0S6W8_ALLM3</name>
<feature type="compositionally biased region" description="Low complexity" evidence="3">
    <location>
        <begin position="526"/>
        <end position="535"/>
    </location>
</feature>
<feature type="domain" description="Aldehyde dehydrogenase" evidence="5">
    <location>
        <begin position="192"/>
        <end position="344"/>
    </location>
</feature>
<dbReference type="InterPro" id="IPR012394">
    <property type="entry name" value="Aldehyde_DH_NAD(P)"/>
</dbReference>
<keyword evidence="4" id="KW-0812">Transmembrane</keyword>
<dbReference type="eggNOG" id="KOG2456">
    <property type="taxonomic scope" value="Eukaryota"/>
</dbReference>
<dbReference type="GO" id="GO:0004029">
    <property type="term" value="F:aldehyde dehydrogenase (NAD+) activity"/>
    <property type="evidence" value="ECO:0007669"/>
    <property type="project" value="TreeGrafter"/>
</dbReference>
<sequence length="753" mass="80577">MMAAYPAQHPQSLGDPFLGAPPALDPSQSGPGAISTATLQALSPRLFKSPVSPIPPYRGQDQDEDTSEQDAEDEDDDDDSEDARITDQRVPTATTSDLFDSEMDQDGDHHLANLGFGPAALAAGAGATSGAVRGGAGHVGATSDGAGQGNHAPMSPTSYLRSAGFFNDGPTMRPQSPGSFSSDSAFGVRDQIAAQAANETAQALKEAFRNGRSTQQSWRQSQVYALGRMLAEHHERWLSALCQDGRCRREALFELKTAETQIAIAWANGPSWCEKQHLETGFLYAPTLARTAAPRGLILLFSSCEYPVMHALVPLAAAVAAGNCVMVTPHPDAPAVSSLLRQLAPQYLDEDCIALHDAFYHVPPPVDFVWSADIGNPEPCMRAGSMGIPVKFDRYLKCPAIIDDPSIVPLAARRIVESAFTSAGMFPYKPSYIVTLPELKAPLITHLQQAIVDMYTGNPFVQDEYSRVPSAGVLDQVKALLIQHTDVLASSAVLDPAENDLLLSSSEEEDEDHLAVSRPLGLASMGGAAALGPGPEDARAHGRTGKKARAAKPPRGGVVEGGMWSDATRVVAPTVVVCDPNSALLAGPCPGPVLPLVVLPKEDHLEFMRARHPFGIVYHFTKRRDKFPPHYAVGVVVNDTLSPFRVNETISATLAAAAPSAISLFRTFSNAQPQIFCPRNYLAASADARSRFPPTTRGKLKNLAKRQGWHAVPPPKKPWGARVREWMPTAVSVTVLGAVGAGVAWYIRERVSR</sequence>
<evidence type="ECO:0000256" key="4">
    <source>
        <dbReference type="SAM" id="Phobius"/>
    </source>
</evidence>
<dbReference type="Proteomes" id="UP000054350">
    <property type="component" value="Unassembled WGS sequence"/>
</dbReference>
<dbReference type="OrthoDB" id="5596991at2759"/>
<feature type="transmembrane region" description="Helical" evidence="4">
    <location>
        <begin position="726"/>
        <end position="747"/>
    </location>
</feature>
<protein>
    <recommendedName>
        <fullName evidence="5">Aldehyde dehydrogenase domain-containing protein</fullName>
    </recommendedName>
</protein>
<organism evidence="6 7">
    <name type="scientific">Allomyces macrogynus (strain ATCC 38327)</name>
    <name type="common">Allomyces javanicus var. macrogynus</name>
    <dbReference type="NCBI Taxonomy" id="578462"/>
    <lineage>
        <taxon>Eukaryota</taxon>
        <taxon>Fungi</taxon>
        <taxon>Fungi incertae sedis</taxon>
        <taxon>Blastocladiomycota</taxon>
        <taxon>Blastocladiomycetes</taxon>
        <taxon>Blastocladiales</taxon>
        <taxon>Blastocladiaceae</taxon>
        <taxon>Allomyces</taxon>
    </lineage>
</organism>
<evidence type="ECO:0000259" key="5">
    <source>
        <dbReference type="Pfam" id="PF00171"/>
    </source>
</evidence>
<feature type="compositionally biased region" description="Basic residues" evidence="3">
    <location>
        <begin position="541"/>
        <end position="552"/>
    </location>
</feature>
<feature type="region of interest" description="Disordered" evidence="3">
    <location>
        <begin position="128"/>
        <end position="184"/>
    </location>
</feature>
<evidence type="ECO:0000313" key="6">
    <source>
        <dbReference type="EMBL" id="KNE58131.1"/>
    </source>
</evidence>